<dbReference type="GO" id="GO:0016020">
    <property type="term" value="C:membrane"/>
    <property type="evidence" value="ECO:0007669"/>
    <property type="project" value="InterPro"/>
</dbReference>
<protein>
    <recommendedName>
        <fullName evidence="4">EamA domain-containing protein</fullName>
    </recommendedName>
</protein>
<feature type="transmembrane region" description="Helical" evidence="3">
    <location>
        <begin position="54"/>
        <end position="71"/>
    </location>
</feature>
<dbReference type="InterPro" id="IPR037185">
    <property type="entry name" value="EmrE-like"/>
</dbReference>
<feature type="transmembrane region" description="Helical" evidence="3">
    <location>
        <begin position="107"/>
        <end position="131"/>
    </location>
</feature>
<proteinExistence type="inferred from homology"/>
<dbReference type="EMBL" id="LIUT01000006">
    <property type="protein sequence ID" value="KOR76585.1"/>
    <property type="molecule type" value="Genomic_DNA"/>
</dbReference>
<evidence type="ECO:0000256" key="3">
    <source>
        <dbReference type="SAM" id="Phobius"/>
    </source>
</evidence>
<evidence type="ECO:0000256" key="1">
    <source>
        <dbReference type="ARBA" id="ARBA00004127"/>
    </source>
</evidence>
<dbReference type="PANTHER" id="PTHR22911">
    <property type="entry name" value="ACYL-MALONYL CONDENSING ENZYME-RELATED"/>
    <property type="match status" value="1"/>
</dbReference>
<feature type="transmembrane region" description="Helical" evidence="3">
    <location>
        <begin position="209"/>
        <end position="231"/>
    </location>
</feature>
<evidence type="ECO:0000259" key="4">
    <source>
        <dbReference type="Pfam" id="PF00892"/>
    </source>
</evidence>
<evidence type="ECO:0000313" key="6">
    <source>
        <dbReference type="Proteomes" id="UP000036932"/>
    </source>
</evidence>
<keyword evidence="3" id="KW-1133">Transmembrane helix</keyword>
<dbReference type="Pfam" id="PF00892">
    <property type="entry name" value="EamA"/>
    <property type="match status" value="1"/>
</dbReference>
<feature type="transmembrane region" description="Helical" evidence="3">
    <location>
        <begin position="83"/>
        <end position="101"/>
    </location>
</feature>
<dbReference type="SUPFAM" id="SSF103481">
    <property type="entry name" value="Multidrug resistance efflux transporter EmrE"/>
    <property type="match status" value="2"/>
</dbReference>
<comment type="subcellular location">
    <subcellularLocation>
        <location evidence="1">Endomembrane system</location>
        <topology evidence="1">Multi-pass membrane protein</topology>
    </subcellularLocation>
</comment>
<dbReference type="InterPro" id="IPR000620">
    <property type="entry name" value="EamA_dom"/>
</dbReference>
<name>A0A0M1N3J3_9BACL</name>
<reference evidence="6" key="1">
    <citation type="submission" date="2015-08" db="EMBL/GenBank/DDBJ databases">
        <title>Genome sequencing project for genomic taxonomy and phylogenomics of Bacillus-like bacteria.</title>
        <authorList>
            <person name="Liu B."/>
            <person name="Wang J."/>
            <person name="Zhu Y."/>
            <person name="Liu G."/>
            <person name="Chen Q."/>
            <person name="Chen Z."/>
            <person name="Lan J."/>
            <person name="Che J."/>
            <person name="Ge C."/>
            <person name="Shi H."/>
            <person name="Pan Z."/>
            <person name="Liu X."/>
        </authorList>
    </citation>
    <scope>NUCLEOTIDE SEQUENCE [LARGE SCALE GENOMIC DNA]</scope>
    <source>
        <strain evidence="6">FJAT-22460</strain>
    </source>
</reference>
<keyword evidence="6" id="KW-1185">Reference proteome</keyword>
<evidence type="ECO:0000313" key="5">
    <source>
        <dbReference type="EMBL" id="KOR76585.1"/>
    </source>
</evidence>
<feature type="domain" description="EamA" evidence="4">
    <location>
        <begin position="25"/>
        <end position="154"/>
    </location>
</feature>
<comment type="caution">
    <text evidence="5">The sequence shown here is derived from an EMBL/GenBank/DDBJ whole genome shotgun (WGS) entry which is preliminary data.</text>
</comment>
<comment type="similarity">
    <text evidence="2">Belongs to the EamA transporter family.</text>
</comment>
<feature type="transmembrane region" description="Helical" evidence="3">
    <location>
        <begin position="265"/>
        <end position="283"/>
    </location>
</feature>
<keyword evidence="3" id="KW-0812">Transmembrane</keyword>
<accession>A0A0M1N3J3</accession>
<feature type="transmembrane region" description="Helical" evidence="3">
    <location>
        <begin position="23"/>
        <end position="42"/>
    </location>
</feature>
<dbReference type="PATRIC" id="fig|1705565.3.peg.456"/>
<sequence length="356" mass="37896">MYLNLGVKDLGSNSVKKSGGSNARAYIILMIGILALAFTAPWVKQSNFEPATSVILRCGIGLLALLPFAFREVKKIGALNKKGVILSVLAGLFLGIDFTAWNYSIYYVGSGIASILLNLQIIILPALAFLFDRERVPKTYFIVAPIMILGVIMSGGVFEGSAGPVDGPATVYGMNIAILGTICGMISGVCYGIYLYTSRKATKVNMGQIVQPMAWATAAQLVAPAIFMLFFSDRGFDLTHGVMVNGALPMNPETTLGDPITGMNWFWMLVLGILGQAVAWTFVQYGSVRLNSTIVAGLLLLSPISTVAIIAIVLFGEIPSVLQILGVVIVLGAVAYQNNLFAGLMKKTKGDKSLPG</sequence>
<feature type="transmembrane region" description="Helical" evidence="3">
    <location>
        <begin position="321"/>
        <end position="342"/>
    </location>
</feature>
<feature type="transmembrane region" description="Helical" evidence="3">
    <location>
        <begin position="140"/>
        <end position="158"/>
    </location>
</feature>
<gene>
    <name evidence="5" type="ORF">AM231_21730</name>
</gene>
<feature type="transmembrane region" description="Helical" evidence="3">
    <location>
        <begin position="295"/>
        <end position="315"/>
    </location>
</feature>
<organism evidence="5 6">
    <name type="scientific">Paenibacillus solani</name>
    <dbReference type="NCBI Taxonomy" id="1705565"/>
    <lineage>
        <taxon>Bacteria</taxon>
        <taxon>Bacillati</taxon>
        <taxon>Bacillota</taxon>
        <taxon>Bacilli</taxon>
        <taxon>Bacillales</taxon>
        <taxon>Paenibacillaceae</taxon>
        <taxon>Paenibacillus</taxon>
    </lineage>
</organism>
<dbReference type="Proteomes" id="UP000036932">
    <property type="component" value="Unassembled WGS sequence"/>
</dbReference>
<evidence type="ECO:0000256" key="2">
    <source>
        <dbReference type="ARBA" id="ARBA00007362"/>
    </source>
</evidence>
<dbReference type="PANTHER" id="PTHR22911:SF76">
    <property type="entry name" value="EAMA DOMAIN-CONTAINING PROTEIN"/>
    <property type="match status" value="1"/>
</dbReference>
<feature type="transmembrane region" description="Helical" evidence="3">
    <location>
        <begin position="170"/>
        <end position="197"/>
    </location>
</feature>
<keyword evidence="3" id="KW-0472">Membrane</keyword>
<dbReference type="AlphaFoldDB" id="A0A0M1N3J3"/>